<name>A0A5C6PCS7_9TELE</name>
<sequence>MVLSGGSGELSRLMRRHGVKVGARSLYTVEEVALAVGEVIGHGSVKSAAWMNGAVVLFVEKVEQVNRLVEAGISVGGRFEAVLPLSQLATKDEVLDWNHTEPHPPSQQVLRQLVYSHGLVDVWKRGRGEFSCLKQWWDYGKTQIRMLCQQHTLNVTRPVTRSIRDLETEIVELERLNESTGNGGSVGILKTKKMALANLLGARAQGALVRSRIQNISEMDAPSSFFGLKRKSGQRKLVHSLLSDTGQELTDLGQIRSRAVEFYASLYKTDFKDDKDCLNGFSAFSQGLPRVSKETNHRMESPLTTQELHAALH</sequence>
<protein>
    <submittedName>
        <fullName evidence="2">Uncharacterized protein</fullName>
    </submittedName>
</protein>
<reference evidence="2 3" key="1">
    <citation type="submission" date="2019-04" db="EMBL/GenBank/DDBJ databases">
        <title>Chromosome genome assembly for Takifugu flavidus.</title>
        <authorList>
            <person name="Xiao S."/>
        </authorList>
    </citation>
    <scope>NUCLEOTIDE SEQUENCE [LARGE SCALE GENOMIC DNA]</scope>
    <source>
        <strain evidence="2">HTHZ2018</strain>
        <tissue evidence="2">Muscle</tissue>
    </source>
</reference>
<feature type="region of interest" description="Disordered" evidence="1">
    <location>
        <begin position="292"/>
        <end position="313"/>
    </location>
</feature>
<keyword evidence="3" id="KW-1185">Reference proteome</keyword>
<organism evidence="2 3">
    <name type="scientific">Takifugu flavidus</name>
    <name type="common">sansaifugu</name>
    <dbReference type="NCBI Taxonomy" id="433684"/>
    <lineage>
        <taxon>Eukaryota</taxon>
        <taxon>Metazoa</taxon>
        <taxon>Chordata</taxon>
        <taxon>Craniata</taxon>
        <taxon>Vertebrata</taxon>
        <taxon>Euteleostomi</taxon>
        <taxon>Actinopterygii</taxon>
        <taxon>Neopterygii</taxon>
        <taxon>Teleostei</taxon>
        <taxon>Neoteleostei</taxon>
        <taxon>Acanthomorphata</taxon>
        <taxon>Eupercaria</taxon>
        <taxon>Tetraodontiformes</taxon>
        <taxon>Tetradontoidea</taxon>
        <taxon>Tetraodontidae</taxon>
        <taxon>Takifugu</taxon>
    </lineage>
</organism>
<gene>
    <name evidence="2" type="ORF">D4764_12G0009940</name>
</gene>
<evidence type="ECO:0000313" key="3">
    <source>
        <dbReference type="Proteomes" id="UP000324091"/>
    </source>
</evidence>
<dbReference type="Proteomes" id="UP000324091">
    <property type="component" value="Chromosome 12"/>
</dbReference>
<proteinExistence type="predicted"/>
<evidence type="ECO:0000256" key="1">
    <source>
        <dbReference type="SAM" id="MobiDB-lite"/>
    </source>
</evidence>
<accession>A0A5C6PCS7</accession>
<comment type="caution">
    <text evidence="2">The sequence shown here is derived from an EMBL/GenBank/DDBJ whole genome shotgun (WGS) entry which is preliminary data.</text>
</comment>
<dbReference type="AlphaFoldDB" id="A0A5C6PCS7"/>
<dbReference type="EMBL" id="RHFK02000004">
    <property type="protein sequence ID" value="TWW77604.1"/>
    <property type="molecule type" value="Genomic_DNA"/>
</dbReference>
<evidence type="ECO:0000313" key="2">
    <source>
        <dbReference type="EMBL" id="TWW77604.1"/>
    </source>
</evidence>